<dbReference type="InterPro" id="IPR059180">
    <property type="entry name" value="3D_YorM"/>
</dbReference>
<gene>
    <name evidence="1" type="ORF">NNJEOMEG_01407</name>
</gene>
<evidence type="ECO:0000313" key="1">
    <source>
        <dbReference type="EMBL" id="GFK93573.1"/>
    </source>
</evidence>
<dbReference type="CDD" id="cd14667">
    <property type="entry name" value="3D_containing_proteins"/>
    <property type="match status" value="1"/>
</dbReference>
<dbReference type="Proteomes" id="UP000494245">
    <property type="component" value="Unassembled WGS sequence"/>
</dbReference>
<dbReference type="AlphaFoldDB" id="A0A6V8LLL5"/>
<name>A0A6V8LLL5_9BACT</name>
<dbReference type="EMBL" id="BLTE01000005">
    <property type="protein sequence ID" value="GFK93573.1"/>
    <property type="molecule type" value="Genomic_DNA"/>
</dbReference>
<reference evidence="1 2" key="2">
    <citation type="submission" date="2020-05" db="EMBL/GenBank/DDBJ databases">
        <title>Draft genome sequence of Desulfovibrio sp. strainFSS-1.</title>
        <authorList>
            <person name="Shimoshige H."/>
            <person name="Kobayashi H."/>
            <person name="Maekawa T."/>
        </authorList>
    </citation>
    <scope>NUCLEOTIDE SEQUENCE [LARGE SCALE GENOMIC DNA]</scope>
    <source>
        <strain evidence="1 2">SIID29052-01</strain>
    </source>
</reference>
<evidence type="ECO:0008006" key="3">
    <source>
        <dbReference type="Google" id="ProtNLM"/>
    </source>
</evidence>
<protein>
    <recommendedName>
        <fullName evidence="3">3D domain-containing protein</fullName>
    </recommendedName>
</protein>
<reference evidence="1 2" key="1">
    <citation type="submission" date="2020-04" db="EMBL/GenBank/DDBJ databases">
        <authorList>
            <consortium name="Desulfovibrio sp. FSS-1 genome sequencing consortium"/>
            <person name="Shimoshige H."/>
            <person name="Kobayashi H."/>
            <person name="Maekawa T."/>
        </authorList>
    </citation>
    <scope>NUCLEOTIDE SEQUENCE [LARGE SCALE GENOMIC DNA]</scope>
    <source>
        <strain evidence="1 2">SIID29052-01</strain>
    </source>
</reference>
<keyword evidence="2" id="KW-1185">Reference proteome</keyword>
<evidence type="ECO:0000313" key="2">
    <source>
        <dbReference type="Proteomes" id="UP000494245"/>
    </source>
</evidence>
<accession>A0A6V8LLL5</accession>
<comment type="caution">
    <text evidence="1">The sequence shown here is derived from an EMBL/GenBank/DDBJ whole genome shotgun (WGS) entry which is preliminary data.</text>
</comment>
<organism evidence="1 2">
    <name type="scientific">Fundidesulfovibrio magnetotacticus</name>
    <dbReference type="NCBI Taxonomy" id="2730080"/>
    <lineage>
        <taxon>Bacteria</taxon>
        <taxon>Pseudomonadati</taxon>
        <taxon>Thermodesulfobacteriota</taxon>
        <taxon>Desulfovibrionia</taxon>
        <taxon>Desulfovibrionales</taxon>
        <taxon>Desulfovibrionaceae</taxon>
        <taxon>Fundidesulfovibrio</taxon>
    </lineage>
</organism>
<sequence length="181" mass="19466">MRIDSGLAKPAGKTRKRSSSSSFSWALVALLLGVAFSSGCAKKPACLVEQDAATLSCSPTKLFALPARGEKSLTVTAMAYTAQSVGKSRKGLPRAANGELLTPELNAIAVSPDLIDLHGLALDQTVRIDGLDGEYKVMDLMHARHEKTIDIYFGRDAAGARQWGRRTLTISWDHLRQAQAD</sequence>
<proteinExistence type="predicted"/>